<dbReference type="RefSeq" id="WP_274259912.1">
    <property type="nucleotide sequence ID" value="NZ_CP117884.1"/>
</dbReference>
<accession>A0ABY7WTT3</accession>
<keyword evidence="2" id="KW-1185">Reference proteome</keyword>
<dbReference type="EMBL" id="CP117884">
    <property type="protein sequence ID" value="WDF82449.1"/>
    <property type="molecule type" value="Genomic_DNA"/>
</dbReference>
<name>A0ABY7WTT3_9LACO</name>
<dbReference type="Proteomes" id="UP001220377">
    <property type="component" value="Chromosome"/>
</dbReference>
<evidence type="ECO:0000313" key="1">
    <source>
        <dbReference type="EMBL" id="WDF82449.1"/>
    </source>
</evidence>
<sequence length="114" mass="12823">MAESALSFEELSDDAKKTAVAEFARFYVRRYRTNGLDIFAQLDQTSGYIADINQYLFENTSLHSDELLAGALQMRSDNFAGLISDLDLTYDKQGHAKPTLAEWYAGHVVVLPNR</sequence>
<evidence type="ECO:0000313" key="2">
    <source>
        <dbReference type="Proteomes" id="UP001220377"/>
    </source>
</evidence>
<organism evidence="1 2">
    <name type="scientific">Lacticaseibacillus pabuli</name>
    <dbReference type="NCBI Taxonomy" id="3025672"/>
    <lineage>
        <taxon>Bacteria</taxon>
        <taxon>Bacillati</taxon>
        <taxon>Bacillota</taxon>
        <taxon>Bacilli</taxon>
        <taxon>Lactobacillales</taxon>
        <taxon>Lactobacillaceae</taxon>
        <taxon>Lacticaseibacillus</taxon>
    </lineage>
</organism>
<proteinExistence type="predicted"/>
<reference evidence="1 2" key="1">
    <citation type="submission" date="2023-02" db="EMBL/GenBank/DDBJ databases">
        <title>Genome sequence of Lacticaseibacillus sp. KACC 23028.</title>
        <authorList>
            <person name="Kim S."/>
            <person name="Heo J."/>
            <person name="Kwon S.-W."/>
        </authorList>
    </citation>
    <scope>NUCLEOTIDE SEQUENCE [LARGE SCALE GENOMIC DNA]</scope>
    <source>
        <strain evidence="1 2">KACC 23028</strain>
    </source>
</reference>
<protein>
    <submittedName>
        <fullName evidence="1">Uncharacterized protein</fullName>
    </submittedName>
</protein>
<gene>
    <name evidence="1" type="ORF">PQ472_11230</name>
</gene>